<name>R7VJR7_CAPTE</name>
<evidence type="ECO:0000256" key="2">
    <source>
        <dbReference type="ARBA" id="ARBA00022737"/>
    </source>
</evidence>
<sequence length="188" mass="20289">MAATCTKSPLSTHDKEVLDRIFNPDLPFADIAGDKQDVPETEEQDTAAVLEAKQLEAEAVEKAEKGDVKGALELFSKAIDVAPERASGFNNRAQAKRLLGDVEGALEDLNSAIRVSEGEGKAACQAFTQRALIHRLKGEDEAALEDFKKASSLGSDFAKAQVIAMNPYAAMCNAMMREMVAKTRKGEM</sequence>
<protein>
    <submittedName>
        <fullName evidence="4 5">Uncharacterized protein</fullName>
    </submittedName>
</protein>
<dbReference type="GO" id="GO:0006570">
    <property type="term" value="P:tyrosine metabolic process"/>
    <property type="evidence" value="ECO:0007669"/>
    <property type="project" value="TreeGrafter"/>
</dbReference>
<dbReference type="OMA" id="CNQMLCE"/>
<dbReference type="EnsemblMetazoa" id="CapteT155655">
    <property type="protein sequence ID" value="CapteP155655"/>
    <property type="gene ID" value="CapteG155655"/>
</dbReference>
<dbReference type="EMBL" id="KB292985">
    <property type="protein sequence ID" value="ELU16706.1"/>
    <property type="molecule type" value="Genomic_DNA"/>
</dbReference>
<dbReference type="OrthoDB" id="539634at2759"/>
<dbReference type="SMART" id="SM00028">
    <property type="entry name" value="TPR"/>
    <property type="match status" value="3"/>
</dbReference>
<evidence type="ECO:0000256" key="1">
    <source>
        <dbReference type="ARBA" id="ARBA00006995"/>
    </source>
</evidence>
<evidence type="ECO:0000313" key="5">
    <source>
        <dbReference type="EnsemblMetazoa" id="CapteP155655"/>
    </source>
</evidence>
<dbReference type="InterPro" id="IPR011990">
    <property type="entry name" value="TPR-like_helical_dom_sf"/>
</dbReference>
<keyword evidence="6" id="KW-1185">Reference proteome</keyword>
<dbReference type="InterPro" id="IPR019734">
    <property type="entry name" value="TPR_rpt"/>
</dbReference>
<reference evidence="6" key="1">
    <citation type="submission" date="2012-12" db="EMBL/GenBank/DDBJ databases">
        <authorList>
            <person name="Hellsten U."/>
            <person name="Grimwood J."/>
            <person name="Chapman J.A."/>
            <person name="Shapiro H."/>
            <person name="Aerts A."/>
            <person name="Otillar R.P."/>
            <person name="Terry A.Y."/>
            <person name="Boore J.L."/>
            <person name="Simakov O."/>
            <person name="Marletaz F."/>
            <person name="Cho S.-J."/>
            <person name="Edsinger-Gonzales E."/>
            <person name="Havlak P."/>
            <person name="Kuo D.-H."/>
            <person name="Larsson T."/>
            <person name="Lv J."/>
            <person name="Arendt D."/>
            <person name="Savage R."/>
            <person name="Osoegawa K."/>
            <person name="de Jong P."/>
            <person name="Lindberg D.R."/>
            <person name="Seaver E.C."/>
            <person name="Weisblat D.A."/>
            <person name="Putnam N.H."/>
            <person name="Grigoriev I.V."/>
            <person name="Rokhsar D.S."/>
        </authorList>
    </citation>
    <scope>NUCLEOTIDE SEQUENCE</scope>
    <source>
        <strain evidence="6">I ESC-2004</strain>
    </source>
</reference>
<gene>
    <name evidence="4" type="ORF">CAPTEDRAFT_155655</name>
</gene>
<reference evidence="4 6" key="2">
    <citation type="journal article" date="2013" name="Nature">
        <title>Insights into bilaterian evolution from three spiralian genomes.</title>
        <authorList>
            <person name="Simakov O."/>
            <person name="Marletaz F."/>
            <person name="Cho S.J."/>
            <person name="Edsinger-Gonzales E."/>
            <person name="Havlak P."/>
            <person name="Hellsten U."/>
            <person name="Kuo D.H."/>
            <person name="Larsson T."/>
            <person name="Lv J."/>
            <person name="Arendt D."/>
            <person name="Savage R."/>
            <person name="Osoegawa K."/>
            <person name="de Jong P."/>
            <person name="Grimwood J."/>
            <person name="Chapman J.A."/>
            <person name="Shapiro H."/>
            <person name="Aerts A."/>
            <person name="Otillar R.P."/>
            <person name="Terry A.Y."/>
            <person name="Boore J.L."/>
            <person name="Grigoriev I.V."/>
            <person name="Lindberg D.R."/>
            <person name="Seaver E.C."/>
            <person name="Weisblat D.A."/>
            <person name="Putnam N.H."/>
            <person name="Rokhsar D.S."/>
        </authorList>
    </citation>
    <scope>NUCLEOTIDE SEQUENCE</scope>
    <source>
        <strain evidence="4 6">I ESC-2004</strain>
    </source>
</reference>
<dbReference type="Gene3D" id="1.25.40.10">
    <property type="entry name" value="Tetratricopeptide repeat domain"/>
    <property type="match status" value="1"/>
</dbReference>
<dbReference type="Proteomes" id="UP000014760">
    <property type="component" value="Unassembled WGS sequence"/>
</dbReference>
<dbReference type="PANTHER" id="PTHR21405:SF0">
    <property type="entry name" value="TETRATRICOPEPTIDE REPEAT PROTEIN 36"/>
    <property type="match status" value="1"/>
</dbReference>
<dbReference type="FunFam" id="1.25.40.10:FF:000213">
    <property type="entry name" value="Tetratricopeptide repeat domain 36"/>
    <property type="match status" value="1"/>
</dbReference>
<dbReference type="AlphaFoldDB" id="R7VJR7"/>
<dbReference type="HOGENOM" id="CLU_1464567_0_0_1"/>
<dbReference type="PANTHER" id="PTHR21405">
    <property type="entry name" value="CDNA SEQUENCE BC021608"/>
    <property type="match status" value="1"/>
</dbReference>
<dbReference type="STRING" id="283909.R7VJR7"/>
<dbReference type="FunCoup" id="R7VJR7">
    <property type="interactions" value="37"/>
</dbReference>
<dbReference type="SUPFAM" id="SSF48452">
    <property type="entry name" value="TPR-like"/>
    <property type="match status" value="1"/>
</dbReference>
<evidence type="ECO:0000256" key="3">
    <source>
        <dbReference type="ARBA" id="ARBA00022803"/>
    </source>
</evidence>
<accession>R7VJR7</accession>
<keyword evidence="2" id="KW-0677">Repeat</keyword>
<reference evidence="5" key="3">
    <citation type="submission" date="2015-06" db="UniProtKB">
        <authorList>
            <consortium name="EnsemblMetazoa"/>
        </authorList>
    </citation>
    <scope>IDENTIFICATION</scope>
</reference>
<dbReference type="InterPro" id="IPR038906">
    <property type="entry name" value="TTC36"/>
</dbReference>
<organism evidence="4">
    <name type="scientific">Capitella teleta</name>
    <name type="common">Polychaete worm</name>
    <dbReference type="NCBI Taxonomy" id="283909"/>
    <lineage>
        <taxon>Eukaryota</taxon>
        <taxon>Metazoa</taxon>
        <taxon>Spiralia</taxon>
        <taxon>Lophotrochozoa</taxon>
        <taxon>Annelida</taxon>
        <taxon>Polychaeta</taxon>
        <taxon>Sedentaria</taxon>
        <taxon>Scolecida</taxon>
        <taxon>Capitellidae</taxon>
        <taxon>Capitella</taxon>
    </lineage>
</organism>
<dbReference type="EMBL" id="AMQN01004236">
    <property type="status" value="NOT_ANNOTATED_CDS"/>
    <property type="molecule type" value="Genomic_DNA"/>
</dbReference>
<comment type="similarity">
    <text evidence="1">Belongs to the TTC36 family.</text>
</comment>
<keyword evidence="3" id="KW-0802">TPR repeat</keyword>
<evidence type="ECO:0000313" key="6">
    <source>
        <dbReference type="Proteomes" id="UP000014760"/>
    </source>
</evidence>
<proteinExistence type="inferred from homology"/>
<evidence type="ECO:0000313" key="4">
    <source>
        <dbReference type="EMBL" id="ELU16706.1"/>
    </source>
</evidence>